<gene>
    <name evidence="2" type="ORF">Tco_0628031</name>
</gene>
<reference evidence="2" key="2">
    <citation type="submission" date="2022-01" db="EMBL/GenBank/DDBJ databases">
        <authorList>
            <person name="Yamashiro T."/>
            <person name="Shiraishi A."/>
            <person name="Satake H."/>
            <person name="Nakayama K."/>
        </authorList>
    </citation>
    <scope>NUCLEOTIDE SEQUENCE</scope>
</reference>
<feature type="region of interest" description="Disordered" evidence="1">
    <location>
        <begin position="73"/>
        <end position="92"/>
    </location>
</feature>
<dbReference type="Proteomes" id="UP001151760">
    <property type="component" value="Unassembled WGS sequence"/>
</dbReference>
<reference evidence="2" key="1">
    <citation type="journal article" date="2022" name="Int. J. Mol. Sci.">
        <title>Draft Genome of Tanacetum Coccineum: Genomic Comparison of Closely Related Tanacetum-Family Plants.</title>
        <authorList>
            <person name="Yamashiro T."/>
            <person name="Shiraishi A."/>
            <person name="Nakayama K."/>
            <person name="Satake H."/>
        </authorList>
    </citation>
    <scope>NUCLEOTIDE SEQUENCE</scope>
</reference>
<proteinExistence type="predicted"/>
<accession>A0ABQ4WP49</accession>
<comment type="caution">
    <text evidence="2">The sequence shown here is derived from an EMBL/GenBank/DDBJ whole genome shotgun (WGS) entry which is preliminary data.</text>
</comment>
<protein>
    <submittedName>
        <fullName evidence="2">Uncharacterized protein</fullName>
    </submittedName>
</protein>
<name>A0ABQ4WP49_9ASTR</name>
<evidence type="ECO:0000313" key="2">
    <source>
        <dbReference type="EMBL" id="GJS54669.1"/>
    </source>
</evidence>
<sequence>MKNHTQPLWWLGREMKVAVVFQRWLSRGVGGGSWGDDGGESVVRMVFIILEMVLGGCSGDDVDECRRLRRVAGNRRSGAGTGREEDEDEDGG</sequence>
<organism evidence="2 3">
    <name type="scientific">Tanacetum coccineum</name>
    <dbReference type="NCBI Taxonomy" id="301880"/>
    <lineage>
        <taxon>Eukaryota</taxon>
        <taxon>Viridiplantae</taxon>
        <taxon>Streptophyta</taxon>
        <taxon>Embryophyta</taxon>
        <taxon>Tracheophyta</taxon>
        <taxon>Spermatophyta</taxon>
        <taxon>Magnoliopsida</taxon>
        <taxon>eudicotyledons</taxon>
        <taxon>Gunneridae</taxon>
        <taxon>Pentapetalae</taxon>
        <taxon>asterids</taxon>
        <taxon>campanulids</taxon>
        <taxon>Asterales</taxon>
        <taxon>Asteraceae</taxon>
        <taxon>Asteroideae</taxon>
        <taxon>Anthemideae</taxon>
        <taxon>Anthemidinae</taxon>
        <taxon>Tanacetum</taxon>
    </lineage>
</organism>
<keyword evidence="3" id="KW-1185">Reference proteome</keyword>
<evidence type="ECO:0000256" key="1">
    <source>
        <dbReference type="SAM" id="MobiDB-lite"/>
    </source>
</evidence>
<evidence type="ECO:0000313" key="3">
    <source>
        <dbReference type="Proteomes" id="UP001151760"/>
    </source>
</evidence>
<dbReference type="EMBL" id="BQNB010008816">
    <property type="protein sequence ID" value="GJS54669.1"/>
    <property type="molecule type" value="Genomic_DNA"/>
</dbReference>